<sequence>MSAGLSLSSVSFSSAAALSSVASAAAWSSCFGLCLVEQSRQLIHSTDSMRLWPKRNSSGAECFNGFHIGRFFYLFLFFRSPIT</sequence>
<evidence type="ECO:0000313" key="3">
    <source>
        <dbReference type="Proteomes" id="UP000594263"/>
    </source>
</evidence>
<accession>A0A7N0T788</accession>
<protein>
    <recommendedName>
        <fullName evidence="4">Secreted protein</fullName>
    </recommendedName>
</protein>
<dbReference type="EnsemblPlants" id="Kaladp0024s0732.1.v1.1">
    <property type="protein sequence ID" value="Kaladp0024s0732.1.v1.1"/>
    <property type="gene ID" value="Kaladp0024s0732.v1.1"/>
</dbReference>
<feature type="chain" id="PRO_5036401859" description="Secreted protein" evidence="1">
    <location>
        <begin position="18"/>
        <end position="83"/>
    </location>
</feature>
<evidence type="ECO:0008006" key="4">
    <source>
        <dbReference type="Google" id="ProtNLM"/>
    </source>
</evidence>
<dbReference type="Gramene" id="Kaladp0024s0732.1.v1.1">
    <property type="protein sequence ID" value="Kaladp0024s0732.1.v1.1"/>
    <property type="gene ID" value="Kaladp0024s0732.v1.1"/>
</dbReference>
<feature type="signal peptide" evidence="1">
    <location>
        <begin position="1"/>
        <end position="17"/>
    </location>
</feature>
<dbReference type="AlphaFoldDB" id="A0A7N0T788"/>
<name>A0A7N0T788_KALFE</name>
<evidence type="ECO:0000313" key="2">
    <source>
        <dbReference type="EnsemblPlants" id="Kaladp0024s0732.1.v1.1"/>
    </source>
</evidence>
<dbReference type="Gramene" id="Kaladp0734s0005.1.v1.1">
    <property type="protein sequence ID" value="Kaladp0734s0005.1.v1.1"/>
    <property type="gene ID" value="Kaladp0734s0005.v1.1"/>
</dbReference>
<keyword evidence="1" id="KW-0732">Signal</keyword>
<evidence type="ECO:0000256" key="1">
    <source>
        <dbReference type="SAM" id="SignalP"/>
    </source>
</evidence>
<organism evidence="2 3">
    <name type="scientific">Kalanchoe fedtschenkoi</name>
    <name type="common">Lavender scallops</name>
    <name type="synonym">South American air plant</name>
    <dbReference type="NCBI Taxonomy" id="63787"/>
    <lineage>
        <taxon>Eukaryota</taxon>
        <taxon>Viridiplantae</taxon>
        <taxon>Streptophyta</taxon>
        <taxon>Embryophyta</taxon>
        <taxon>Tracheophyta</taxon>
        <taxon>Spermatophyta</taxon>
        <taxon>Magnoliopsida</taxon>
        <taxon>eudicotyledons</taxon>
        <taxon>Gunneridae</taxon>
        <taxon>Pentapetalae</taxon>
        <taxon>Saxifragales</taxon>
        <taxon>Crassulaceae</taxon>
        <taxon>Kalanchoe</taxon>
    </lineage>
</organism>
<dbReference type="EnsemblPlants" id="Kaladp0734s0005.1.v1.1">
    <property type="protein sequence ID" value="Kaladp0734s0005.1.v1.1"/>
    <property type="gene ID" value="Kaladp0734s0005.v1.1"/>
</dbReference>
<dbReference type="Proteomes" id="UP000594263">
    <property type="component" value="Unplaced"/>
</dbReference>
<reference evidence="2" key="1">
    <citation type="submission" date="2021-01" db="UniProtKB">
        <authorList>
            <consortium name="EnsemblPlants"/>
        </authorList>
    </citation>
    <scope>IDENTIFICATION</scope>
</reference>
<keyword evidence="3" id="KW-1185">Reference proteome</keyword>
<proteinExistence type="predicted"/>